<dbReference type="Gene3D" id="1.10.510.10">
    <property type="entry name" value="Transferase(Phosphotransferase) domain 1"/>
    <property type="match status" value="1"/>
</dbReference>
<dbReference type="PANTHER" id="PTHR23257:SF963">
    <property type="entry name" value="AT08303P"/>
    <property type="match status" value="1"/>
</dbReference>
<dbReference type="GO" id="GO:0005737">
    <property type="term" value="C:cytoplasm"/>
    <property type="evidence" value="ECO:0007669"/>
    <property type="project" value="TreeGrafter"/>
</dbReference>
<dbReference type="InterPro" id="IPR050167">
    <property type="entry name" value="Ser_Thr_protein_kinase"/>
</dbReference>
<gene>
    <name evidence="2" type="ORF">DLAC_02999</name>
</gene>
<dbReference type="InParanoid" id="A0A152A3Z3"/>
<dbReference type="AlphaFoldDB" id="A0A152A3Z3"/>
<dbReference type="EMBL" id="LODT01000013">
    <property type="protein sequence ID" value="KYR00936.1"/>
    <property type="molecule type" value="Genomic_DNA"/>
</dbReference>
<proteinExistence type="predicted"/>
<dbReference type="InterPro" id="IPR008271">
    <property type="entry name" value="Ser/Thr_kinase_AS"/>
</dbReference>
<evidence type="ECO:0000313" key="3">
    <source>
        <dbReference type="Proteomes" id="UP000076078"/>
    </source>
</evidence>
<dbReference type="SMART" id="SM00220">
    <property type="entry name" value="S_TKc"/>
    <property type="match status" value="1"/>
</dbReference>
<dbReference type="Pfam" id="PF00069">
    <property type="entry name" value="Pkinase"/>
    <property type="match status" value="1"/>
</dbReference>
<evidence type="ECO:0000259" key="1">
    <source>
        <dbReference type="PROSITE" id="PS50011"/>
    </source>
</evidence>
<dbReference type="OrthoDB" id="1607253at2759"/>
<dbReference type="InterPro" id="IPR011009">
    <property type="entry name" value="Kinase-like_dom_sf"/>
</dbReference>
<dbReference type="STRING" id="361077.A0A152A3Z3"/>
<dbReference type="GO" id="GO:0007165">
    <property type="term" value="P:signal transduction"/>
    <property type="evidence" value="ECO:0007669"/>
    <property type="project" value="TreeGrafter"/>
</dbReference>
<reference evidence="2 3" key="1">
    <citation type="submission" date="2015-12" db="EMBL/GenBank/DDBJ databases">
        <title>Dictyostelia acquired genes for synthesis and detection of signals that induce cell-type specialization by lateral gene transfer from prokaryotes.</title>
        <authorList>
            <person name="Gloeckner G."/>
            <person name="Schaap P."/>
        </authorList>
    </citation>
    <scope>NUCLEOTIDE SEQUENCE [LARGE SCALE GENOMIC DNA]</scope>
    <source>
        <strain evidence="2 3">TK</strain>
    </source>
</reference>
<evidence type="ECO:0000313" key="2">
    <source>
        <dbReference type="EMBL" id="KYR00936.1"/>
    </source>
</evidence>
<dbReference type="GO" id="GO:0005524">
    <property type="term" value="F:ATP binding"/>
    <property type="evidence" value="ECO:0007669"/>
    <property type="project" value="InterPro"/>
</dbReference>
<dbReference type="Proteomes" id="UP000076078">
    <property type="component" value="Unassembled WGS sequence"/>
</dbReference>
<dbReference type="GO" id="GO:0004672">
    <property type="term" value="F:protein kinase activity"/>
    <property type="evidence" value="ECO:0007669"/>
    <property type="project" value="InterPro"/>
</dbReference>
<name>A0A152A3Z3_TIELA</name>
<protein>
    <recommendedName>
        <fullName evidence="1">Protein kinase domain-containing protein</fullName>
    </recommendedName>
</protein>
<dbReference type="PROSITE" id="PS50011">
    <property type="entry name" value="PROTEIN_KINASE_DOM"/>
    <property type="match status" value="1"/>
</dbReference>
<feature type="domain" description="Protein kinase" evidence="1">
    <location>
        <begin position="590"/>
        <end position="855"/>
    </location>
</feature>
<accession>A0A152A3Z3</accession>
<dbReference type="PANTHER" id="PTHR23257">
    <property type="entry name" value="SERINE-THREONINE PROTEIN KINASE"/>
    <property type="match status" value="1"/>
</dbReference>
<dbReference type="SUPFAM" id="SSF56112">
    <property type="entry name" value="Protein kinase-like (PK-like)"/>
    <property type="match status" value="1"/>
</dbReference>
<dbReference type="InterPro" id="IPR000719">
    <property type="entry name" value="Prot_kinase_dom"/>
</dbReference>
<dbReference type="PROSITE" id="PS00108">
    <property type="entry name" value="PROTEIN_KINASE_ST"/>
    <property type="match status" value="1"/>
</dbReference>
<sequence length="875" mass="101356">MSYIFKNENYRIFNPSIQWILSEKVNYDKLLITIPEIYIPPSIPTIIPPVPTIENNNNSNSNNNIQSITNSNSYSQVILPTVNNNFKFMVSGSIRIFSDSLSPNIVATILNEYNESRLNNIKLLFDLLLKLETYFIKKNESQFELFKYILEDYKVIGGSSQVNGSGNGNHITQLEIFTQLQDILEVHTSIHSKLKAILETIPLSNSQQQEQQKLELLNTFKLVYWEFIFILNSRFKQWKLAYSSQNRYLILMNETIHEKIIALKFFYHSCAHLWVFIDLIDEIYKSLYANDKNKSAAIINFGETALKKLKEIKSTNQSKLTGNYILRFGSGVGDQKGKYPKFKFTNDKLLIHMNSLTKMTFNYGDFSIRFKYQFNGVSLSTLDNSDEVPTKQSLLENIKNNNELLFYSKNLRFSFQSSEIPCQEILNVLDCILQCKDINQRQCSICKFHCCWSIKPCDNCKQLVCGICSISMSPTDQVDVTCLNCCLLTPVNINAKYFDHLLTVPINSSDFRVFCTTIYKEFNLPKGSLFRFSFTEKPLIFIENIYTLMQVHKELHEMKKPILLNIQMKDPAVGVPTIPKSALTFLTSEVRDGNKGGHGSISRIQVDKRYLNVDQPLVIKKLKLAIVSMKSDSLENDERIEFNNQAMERFQYEAFYISQLCKRSKYVIRIYGFCDDPLGFILEEAPLGSLSRRSFGSWELILLILIDICKGMRDIHAYGLIHRDLKPDNILLFSESLNYEDIRCKIADFGISTPIRKPHDLNHTGVQRTPYYTAPEFNKYGTYTELVDVFTFGLILFNMLTGKKYLNNFGNIAEKLDDYKWFPKEIKDLIESTTQINPTLRPPSFEVILNELNLLYHSKHYQKQQWQLQIPNNFS</sequence>
<comment type="caution">
    <text evidence="2">The sequence shown here is derived from an EMBL/GenBank/DDBJ whole genome shotgun (WGS) entry which is preliminary data.</text>
</comment>
<organism evidence="2 3">
    <name type="scientific">Tieghemostelium lacteum</name>
    <name type="common">Slime mold</name>
    <name type="synonym">Dictyostelium lacteum</name>
    <dbReference type="NCBI Taxonomy" id="361077"/>
    <lineage>
        <taxon>Eukaryota</taxon>
        <taxon>Amoebozoa</taxon>
        <taxon>Evosea</taxon>
        <taxon>Eumycetozoa</taxon>
        <taxon>Dictyostelia</taxon>
        <taxon>Dictyosteliales</taxon>
        <taxon>Raperosteliaceae</taxon>
        <taxon>Tieghemostelium</taxon>
    </lineage>
</organism>
<keyword evidence="3" id="KW-1185">Reference proteome</keyword>